<dbReference type="GO" id="GO:0005464">
    <property type="term" value="F:UDP-xylose transmembrane transporter activity"/>
    <property type="evidence" value="ECO:0007669"/>
    <property type="project" value="TreeGrafter"/>
</dbReference>
<feature type="transmembrane region" description="Helical" evidence="7">
    <location>
        <begin position="175"/>
        <end position="198"/>
    </location>
</feature>
<evidence type="ECO:0000256" key="2">
    <source>
        <dbReference type="ARBA" id="ARBA00022448"/>
    </source>
</evidence>
<evidence type="ECO:0000256" key="3">
    <source>
        <dbReference type="ARBA" id="ARBA00022597"/>
    </source>
</evidence>
<dbReference type="PROSITE" id="PS51257">
    <property type="entry name" value="PROKAR_LIPOPROTEIN"/>
    <property type="match status" value="1"/>
</dbReference>
<dbReference type="PANTHER" id="PTHR10778:SF4">
    <property type="entry name" value="NUCLEOTIDE SUGAR TRANSPORTER SLC35B4"/>
    <property type="match status" value="1"/>
</dbReference>
<name>A0A6A4H3H2_9AGAR</name>
<dbReference type="PANTHER" id="PTHR10778">
    <property type="entry name" value="SOLUTE CARRIER FAMILY 35 MEMBER B"/>
    <property type="match status" value="1"/>
</dbReference>
<reference evidence="8" key="1">
    <citation type="journal article" date="2019" name="Environ. Microbiol.">
        <title>Fungal ecological strategies reflected in gene transcription - a case study of two litter decomposers.</title>
        <authorList>
            <person name="Barbi F."/>
            <person name="Kohler A."/>
            <person name="Barry K."/>
            <person name="Baskaran P."/>
            <person name="Daum C."/>
            <person name="Fauchery L."/>
            <person name="Ihrmark K."/>
            <person name="Kuo A."/>
            <person name="LaButti K."/>
            <person name="Lipzen A."/>
            <person name="Morin E."/>
            <person name="Grigoriev I.V."/>
            <person name="Henrissat B."/>
            <person name="Lindahl B."/>
            <person name="Martin F."/>
        </authorList>
    </citation>
    <scope>NUCLEOTIDE SEQUENCE</scope>
    <source>
        <strain evidence="8">JB14</strain>
    </source>
</reference>
<evidence type="ECO:0000256" key="1">
    <source>
        <dbReference type="ARBA" id="ARBA00004127"/>
    </source>
</evidence>
<dbReference type="AlphaFoldDB" id="A0A6A4H3H2"/>
<keyword evidence="2" id="KW-0813">Transport</keyword>
<feature type="transmembrane region" description="Helical" evidence="7">
    <location>
        <begin position="87"/>
        <end position="112"/>
    </location>
</feature>
<keyword evidence="5 7" id="KW-1133">Transmembrane helix</keyword>
<evidence type="ECO:0000313" key="9">
    <source>
        <dbReference type="Proteomes" id="UP000799118"/>
    </source>
</evidence>
<evidence type="ECO:0000313" key="8">
    <source>
        <dbReference type="EMBL" id="KAE9391934.1"/>
    </source>
</evidence>
<evidence type="ECO:0000256" key="5">
    <source>
        <dbReference type="ARBA" id="ARBA00022989"/>
    </source>
</evidence>
<dbReference type="GO" id="GO:0000139">
    <property type="term" value="C:Golgi membrane"/>
    <property type="evidence" value="ECO:0007669"/>
    <property type="project" value="TreeGrafter"/>
</dbReference>
<keyword evidence="3" id="KW-0762">Sugar transport</keyword>
<dbReference type="OrthoDB" id="999962at2759"/>
<feature type="transmembrane region" description="Helical" evidence="7">
    <location>
        <begin position="388"/>
        <end position="407"/>
    </location>
</feature>
<keyword evidence="9" id="KW-1185">Reference proteome</keyword>
<feature type="transmembrane region" description="Helical" evidence="7">
    <location>
        <begin position="353"/>
        <end position="376"/>
    </location>
</feature>
<feature type="transmembrane region" description="Helical" evidence="7">
    <location>
        <begin position="145"/>
        <end position="163"/>
    </location>
</feature>
<dbReference type="GO" id="GO:0005789">
    <property type="term" value="C:endoplasmic reticulum membrane"/>
    <property type="evidence" value="ECO:0007669"/>
    <property type="project" value="TreeGrafter"/>
</dbReference>
<evidence type="ECO:0000256" key="6">
    <source>
        <dbReference type="ARBA" id="ARBA00023136"/>
    </source>
</evidence>
<gene>
    <name evidence="8" type="ORF">BT96DRAFT_1023803</name>
</gene>
<organism evidence="8 9">
    <name type="scientific">Gymnopus androsaceus JB14</name>
    <dbReference type="NCBI Taxonomy" id="1447944"/>
    <lineage>
        <taxon>Eukaryota</taxon>
        <taxon>Fungi</taxon>
        <taxon>Dikarya</taxon>
        <taxon>Basidiomycota</taxon>
        <taxon>Agaricomycotina</taxon>
        <taxon>Agaricomycetes</taxon>
        <taxon>Agaricomycetidae</taxon>
        <taxon>Agaricales</taxon>
        <taxon>Marasmiineae</taxon>
        <taxon>Omphalotaceae</taxon>
        <taxon>Gymnopus</taxon>
    </lineage>
</organism>
<comment type="subcellular location">
    <subcellularLocation>
        <location evidence="1">Endomembrane system</location>
        <topology evidence="1">Multi-pass membrane protein</topology>
    </subcellularLocation>
</comment>
<dbReference type="InterPro" id="IPR013657">
    <property type="entry name" value="SCL35B1-4/HUT1"/>
</dbReference>
<dbReference type="InterPro" id="IPR037185">
    <property type="entry name" value="EmrE-like"/>
</dbReference>
<dbReference type="SUPFAM" id="SSF103481">
    <property type="entry name" value="Multidrug resistance efflux transporter EmrE"/>
    <property type="match status" value="1"/>
</dbReference>
<keyword evidence="4 7" id="KW-0812">Transmembrane</keyword>
<sequence>MSRGTCLTRQISSVSTSMFAEWLTTFSFVFGGCCSNAVTLEQLTSQFPRAGSLITFCQFTIISIQGLRRHVTWTSYGPRLKPRRIPLTPYLVQVVLFYLVSLLNNAAFAYSIPMAVHIIFRSGGLVISMILGWLFAGKTYTNSQVVSVLIVTLGVILTTLSASEPSSGSNFDANTRVYLTGIGILTLALVFSGFLGLVQDYTYSTYGRQPKSSDGAPASSPPTWQESMFYLHFLALPMFVTVRKDLVSQFIALSSGPVASYTVAVPPSISATIRPSLSVPPPSALPSATIAQSKAFLSFTNSATASSPSSFIDADLFLRLQLPAACFPLFLNTITQLLCAIGVHRLTTQVSSLTVTLILVVRKAVSLILSVVVGWGRKSKQPENVDMRMMWTGAGLVMLGTIGYSLATNARNSRKQKVE</sequence>
<dbReference type="Pfam" id="PF08449">
    <property type="entry name" value="UAA"/>
    <property type="match status" value="2"/>
</dbReference>
<dbReference type="GO" id="GO:0005462">
    <property type="term" value="F:UDP-N-acetylglucosamine transmembrane transporter activity"/>
    <property type="evidence" value="ECO:0007669"/>
    <property type="project" value="TreeGrafter"/>
</dbReference>
<evidence type="ECO:0000256" key="4">
    <source>
        <dbReference type="ARBA" id="ARBA00022692"/>
    </source>
</evidence>
<feature type="transmembrane region" description="Helical" evidence="7">
    <location>
        <begin position="118"/>
        <end position="136"/>
    </location>
</feature>
<accession>A0A6A4H3H2</accession>
<keyword evidence="6 7" id="KW-0472">Membrane</keyword>
<proteinExistence type="predicted"/>
<dbReference type="EMBL" id="ML769608">
    <property type="protein sequence ID" value="KAE9391934.1"/>
    <property type="molecule type" value="Genomic_DNA"/>
</dbReference>
<evidence type="ECO:0000256" key="7">
    <source>
        <dbReference type="SAM" id="Phobius"/>
    </source>
</evidence>
<protein>
    <submittedName>
        <fullName evidence="8">UAA transporter</fullName>
    </submittedName>
</protein>
<dbReference type="Proteomes" id="UP000799118">
    <property type="component" value="Unassembled WGS sequence"/>
</dbReference>